<name>A0ABS6B6B6_9NOCA</name>
<gene>
    <name evidence="2" type="ORF">KO481_30575</name>
</gene>
<organism evidence="2 3">
    <name type="scientific">Nocardia albiluteola</name>
    <dbReference type="NCBI Taxonomy" id="2842303"/>
    <lineage>
        <taxon>Bacteria</taxon>
        <taxon>Bacillati</taxon>
        <taxon>Actinomycetota</taxon>
        <taxon>Actinomycetes</taxon>
        <taxon>Mycobacteriales</taxon>
        <taxon>Nocardiaceae</taxon>
        <taxon>Nocardia</taxon>
    </lineage>
</organism>
<dbReference type="Pfam" id="PF06475">
    <property type="entry name" value="Glycolipid_bind"/>
    <property type="match status" value="1"/>
</dbReference>
<protein>
    <submittedName>
        <fullName evidence="2">Glycolipid-binding domain-containing protein</fullName>
    </submittedName>
</protein>
<feature type="compositionally biased region" description="Polar residues" evidence="1">
    <location>
        <begin position="191"/>
        <end position="200"/>
    </location>
</feature>
<dbReference type="InterPro" id="IPR009467">
    <property type="entry name" value="Glycolipid-bd_prot_put"/>
</dbReference>
<keyword evidence="3" id="KW-1185">Reference proteome</keyword>
<accession>A0ABS6B6B6</accession>
<reference evidence="2 3" key="1">
    <citation type="submission" date="2021-06" db="EMBL/GenBank/DDBJ databases">
        <title>Actinomycetes sequencing.</title>
        <authorList>
            <person name="Shan Q."/>
        </authorList>
    </citation>
    <scope>NUCLEOTIDE SEQUENCE [LARGE SCALE GENOMIC DNA]</scope>
    <source>
        <strain evidence="2 3">NEAU-G5</strain>
    </source>
</reference>
<feature type="region of interest" description="Disordered" evidence="1">
    <location>
        <begin position="188"/>
        <end position="208"/>
    </location>
</feature>
<dbReference type="SUPFAM" id="SSF159275">
    <property type="entry name" value="PA1994-like"/>
    <property type="match status" value="1"/>
</dbReference>
<dbReference type="RefSeq" id="WP_215921919.1">
    <property type="nucleotide sequence ID" value="NZ_JAHKNI010000012.1"/>
</dbReference>
<evidence type="ECO:0000313" key="2">
    <source>
        <dbReference type="EMBL" id="MBU3065855.1"/>
    </source>
</evidence>
<sequence length="208" mass="22702">MGIDRFVLWQVVETAGFEAAWVRIDGLELRADGTVAGQLPEPYRLSYELRTDERAATARLAVACTTGSGETRLDLRRDEHGWTVNGHARPDLAAALDCDLACSPLTNTMPVLRHRLHREPGTERFTMAFVEVPSLRVVPSVQAYTHLGPEPGGTRVRYASGTFTSELLFDGDGLVIDYPTMAHRIDPVESVTAQERSSGAGSVRPGTP</sequence>
<evidence type="ECO:0000313" key="3">
    <source>
        <dbReference type="Proteomes" id="UP000733379"/>
    </source>
</evidence>
<evidence type="ECO:0000256" key="1">
    <source>
        <dbReference type="SAM" id="MobiDB-lite"/>
    </source>
</evidence>
<dbReference type="Proteomes" id="UP000733379">
    <property type="component" value="Unassembled WGS sequence"/>
</dbReference>
<dbReference type="EMBL" id="JAHKNI010000012">
    <property type="protein sequence ID" value="MBU3065855.1"/>
    <property type="molecule type" value="Genomic_DNA"/>
</dbReference>
<proteinExistence type="predicted"/>
<comment type="caution">
    <text evidence="2">The sequence shown here is derived from an EMBL/GenBank/DDBJ whole genome shotgun (WGS) entry which is preliminary data.</text>
</comment>